<organism evidence="2 3">
    <name type="scientific">Paenibacillus antri</name>
    <dbReference type="NCBI Taxonomy" id="2582848"/>
    <lineage>
        <taxon>Bacteria</taxon>
        <taxon>Bacillati</taxon>
        <taxon>Bacillota</taxon>
        <taxon>Bacilli</taxon>
        <taxon>Bacillales</taxon>
        <taxon>Paenibacillaceae</taxon>
        <taxon>Paenibacillus</taxon>
    </lineage>
</organism>
<name>A0A5R9GDQ7_9BACL</name>
<comment type="caution">
    <text evidence="2">The sequence shown here is derived from an EMBL/GenBank/DDBJ whole genome shotgun (WGS) entry which is preliminary data.</text>
</comment>
<dbReference type="SUPFAM" id="SSF63829">
    <property type="entry name" value="Calcium-dependent phosphotriesterase"/>
    <property type="match status" value="1"/>
</dbReference>
<dbReference type="InterPro" id="IPR013658">
    <property type="entry name" value="SGL"/>
</dbReference>
<dbReference type="EMBL" id="VCIW01000009">
    <property type="protein sequence ID" value="TLS51488.1"/>
    <property type="molecule type" value="Genomic_DNA"/>
</dbReference>
<sequence length="282" mass="30452">MTTAREYTKRGAFAAGIEGPACDPDGNLYAVAYNDGRPRAIGKVSPGGEASFFVSLPEGSMGCGMRAYPKEGALFVADFAGHNVLKIELTTRRVSVHCHEPRMHQPNDLAIRSDGTLFASDPLWDEGTGQLWRIDPDGTAALLETGMGTTNGIELSPDERTLYVAETLQRTVWAYDVSGTGAVSGKRLLHRFEDHLSDGMRCDASGNLYVTRFGKGCIAKLSPEGELLEEIALNGKQCTNVTFGGADGRDAYVTVADNGTIETFRTDVPGRCWAMWRSAEGF</sequence>
<feature type="domain" description="SMP-30/Gluconolactonase/LRE-like region" evidence="1">
    <location>
        <begin position="18"/>
        <end position="256"/>
    </location>
</feature>
<dbReference type="RefSeq" id="WP_138195100.1">
    <property type="nucleotide sequence ID" value="NZ_VCIW01000009.1"/>
</dbReference>
<dbReference type="PANTHER" id="PTHR47572:SF5">
    <property type="entry name" value="BLR2277 PROTEIN"/>
    <property type="match status" value="1"/>
</dbReference>
<keyword evidence="3" id="KW-1185">Reference proteome</keyword>
<proteinExistence type="predicted"/>
<reference evidence="2 3" key="1">
    <citation type="submission" date="2019-05" db="EMBL/GenBank/DDBJ databases">
        <authorList>
            <person name="Narsing Rao M.P."/>
            <person name="Li W.J."/>
        </authorList>
    </citation>
    <scope>NUCLEOTIDE SEQUENCE [LARGE SCALE GENOMIC DNA]</scope>
    <source>
        <strain evidence="2 3">SYSU_K30003</strain>
    </source>
</reference>
<dbReference type="AlphaFoldDB" id="A0A5R9GDQ7"/>
<dbReference type="Gene3D" id="2.120.10.30">
    <property type="entry name" value="TolB, C-terminal domain"/>
    <property type="match status" value="1"/>
</dbReference>
<accession>A0A5R9GDQ7</accession>
<dbReference type="InterPro" id="IPR011042">
    <property type="entry name" value="6-blade_b-propeller_TolB-like"/>
</dbReference>
<evidence type="ECO:0000259" key="1">
    <source>
        <dbReference type="Pfam" id="PF08450"/>
    </source>
</evidence>
<dbReference type="Pfam" id="PF08450">
    <property type="entry name" value="SGL"/>
    <property type="match status" value="1"/>
</dbReference>
<dbReference type="OrthoDB" id="2633250at2"/>
<dbReference type="Proteomes" id="UP000309676">
    <property type="component" value="Unassembled WGS sequence"/>
</dbReference>
<dbReference type="PANTHER" id="PTHR47572">
    <property type="entry name" value="LIPOPROTEIN-RELATED"/>
    <property type="match status" value="1"/>
</dbReference>
<dbReference type="InterPro" id="IPR051262">
    <property type="entry name" value="SMP-30/CGR1_Lactonase"/>
</dbReference>
<evidence type="ECO:0000313" key="2">
    <source>
        <dbReference type="EMBL" id="TLS51488.1"/>
    </source>
</evidence>
<evidence type="ECO:0000313" key="3">
    <source>
        <dbReference type="Proteomes" id="UP000309676"/>
    </source>
</evidence>
<protein>
    <submittedName>
        <fullName evidence="2">SMP-30/gluconolactonase/LRE family protein</fullName>
    </submittedName>
</protein>
<gene>
    <name evidence="2" type="ORF">FE782_15375</name>
</gene>